<evidence type="ECO:0000256" key="2">
    <source>
        <dbReference type="ARBA" id="ARBA00012573"/>
    </source>
</evidence>
<feature type="compositionally biased region" description="Acidic residues" evidence="7">
    <location>
        <begin position="275"/>
        <end position="284"/>
    </location>
</feature>
<dbReference type="PIRSF" id="PIRSF011789">
    <property type="entry name" value="tRNA_splic_SEN2"/>
    <property type="match status" value="1"/>
</dbReference>
<feature type="compositionally biased region" description="Pro residues" evidence="7">
    <location>
        <begin position="7"/>
        <end position="16"/>
    </location>
</feature>
<sequence length="497" mass="53274">MSGPIPTAVPAPPPPGGFQSKGGRSKHASNLRKYGTPLPILLPSSPLHPASKAAAGGTAPSPSLLSSFSSSHSAARAIEVPTCVGVLDPASASVWVTDPRAMTTLFNRGFFGKGSLSRSEPSWRQRRLDILRGGGTLAAEQVREKRRLERKQFKIDRAAAMLEAARKAEAVLTTGQLPGEAAVDAEAKEDGDAEGSAAAATSPPSPTPSTLSLATDYSAALPPGAALNAQTFLVRPARPDANRNRGKRGFKRRPPPAPGAAPRPPPPPPPPAESSDSEPSDDEAALAVEHAEHLQLSLEEAWFLSSALGVLKILDPRTGTYLPPTAVLPALLSPPEPAQDLAPPAALFPDDPLLVSYAAYHHYRALGWVVRSGIKFCVDWLLYRRGPVFSHSAFSLLMIPVYTDAADQQASPYGATDWYAERMSWKWMNTIMRVNSLVMKTVIITYITIPSIESFPASMRLPSGGLDPRKLDIKSLMSRYTVREVSLTRFGPARRRD</sequence>
<evidence type="ECO:0000256" key="4">
    <source>
        <dbReference type="ARBA" id="ARBA00023239"/>
    </source>
</evidence>
<dbReference type="EMBL" id="JBBXJM010000007">
    <property type="protein sequence ID" value="KAL1405169.1"/>
    <property type="molecule type" value="Genomic_DNA"/>
</dbReference>
<protein>
    <recommendedName>
        <fullName evidence="2">tRNA-intron lyase</fullName>
        <ecNumber evidence="2">4.6.1.16</ecNumber>
    </recommendedName>
    <alternativeName>
        <fullName evidence="5">tRNA-intron endonuclease Sen2</fullName>
    </alternativeName>
</protein>
<dbReference type="PANTHER" id="PTHR21227:SF0">
    <property type="entry name" value="TRNA-SPLICING ENDONUCLEASE SUBUNIT SEN2"/>
    <property type="match status" value="1"/>
</dbReference>
<proteinExistence type="inferred from homology"/>
<dbReference type="EC" id="4.6.1.16" evidence="2"/>
<dbReference type="GO" id="GO:0000213">
    <property type="term" value="F:tRNA-intron lyase activity"/>
    <property type="evidence" value="ECO:0007669"/>
    <property type="project" value="UniProtKB-EC"/>
</dbReference>
<evidence type="ECO:0000256" key="1">
    <source>
        <dbReference type="ARBA" id="ARBA00008078"/>
    </source>
</evidence>
<gene>
    <name evidence="9" type="primary">SEN2</name>
    <name evidence="9" type="ORF">Q8F55_008794</name>
</gene>
<keyword evidence="3" id="KW-0819">tRNA processing</keyword>
<dbReference type="CDD" id="cd22363">
    <property type="entry name" value="tRNA-intron_lyase_C"/>
    <property type="match status" value="1"/>
</dbReference>
<evidence type="ECO:0000313" key="9">
    <source>
        <dbReference type="EMBL" id="KAL1405169.1"/>
    </source>
</evidence>
<feature type="compositionally biased region" description="Low complexity" evidence="7">
    <location>
        <begin position="194"/>
        <end position="214"/>
    </location>
</feature>
<keyword evidence="4 9" id="KW-0456">Lyase</keyword>
<keyword evidence="10" id="KW-1185">Reference proteome</keyword>
<dbReference type="InterPro" id="IPR006676">
    <property type="entry name" value="tRNA_splic"/>
</dbReference>
<dbReference type="InterPro" id="IPR011856">
    <property type="entry name" value="tRNA_endonuc-like_dom_sf"/>
</dbReference>
<feature type="region of interest" description="Disordered" evidence="7">
    <location>
        <begin position="184"/>
        <end position="214"/>
    </location>
</feature>
<feature type="compositionally biased region" description="Basic residues" evidence="7">
    <location>
        <begin position="244"/>
        <end position="254"/>
    </location>
</feature>
<comment type="similarity">
    <text evidence="1">Belongs to the tRNA-intron endonuclease family.</text>
</comment>
<keyword evidence="9" id="KW-0378">Hydrolase</keyword>
<evidence type="ECO:0000259" key="8">
    <source>
        <dbReference type="Pfam" id="PF01974"/>
    </source>
</evidence>
<keyword evidence="9" id="KW-0540">Nuclease</keyword>
<dbReference type="Pfam" id="PF01974">
    <property type="entry name" value="tRNA_int_endo"/>
    <property type="match status" value="1"/>
</dbReference>
<evidence type="ECO:0000256" key="5">
    <source>
        <dbReference type="ARBA" id="ARBA00032432"/>
    </source>
</evidence>
<feature type="compositionally biased region" description="Pro residues" evidence="7">
    <location>
        <begin position="255"/>
        <end position="272"/>
    </location>
</feature>
<organism evidence="9 10">
    <name type="scientific">Vanrija albida</name>
    <dbReference type="NCBI Taxonomy" id="181172"/>
    <lineage>
        <taxon>Eukaryota</taxon>
        <taxon>Fungi</taxon>
        <taxon>Dikarya</taxon>
        <taxon>Basidiomycota</taxon>
        <taxon>Agaricomycotina</taxon>
        <taxon>Tremellomycetes</taxon>
        <taxon>Trichosporonales</taxon>
        <taxon>Trichosporonaceae</taxon>
        <taxon>Vanrija</taxon>
    </lineage>
</organism>
<dbReference type="RefSeq" id="XP_069205113.1">
    <property type="nucleotide sequence ID" value="XM_069357176.1"/>
</dbReference>
<dbReference type="Proteomes" id="UP001565368">
    <property type="component" value="Unassembled WGS sequence"/>
</dbReference>
<keyword evidence="9" id="KW-0255">Endonuclease</keyword>
<dbReference type="InterPro" id="IPR036167">
    <property type="entry name" value="tRNA_intron_Endo_cat-like_sf"/>
</dbReference>
<evidence type="ECO:0000313" key="10">
    <source>
        <dbReference type="Proteomes" id="UP001565368"/>
    </source>
</evidence>
<comment type="caution">
    <text evidence="9">The sequence shown here is derived from an EMBL/GenBank/DDBJ whole genome shotgun (WGS) entry which is preliminary data.</text>
</comment>
<dbReference type="GeneID" id="95989837"/>
<name>A0ABR3PRW3_9TREE</name>
<feature type="region of interest" description="Disordered" evidence="7">
    <location>
        <begin position="1"/>
        <end position="30"/>
    </location>
</feature>
<dbReference type="SUPFAM" id="SSF53032">
    <property type="entry name" value="tRNA-intron endonuclease catalytic domain-like"/>
    <property type="match status" value="1"/>
</dbReference>
<dbReference type="PANTHER" id="PTHR21227">
    <property type="entry name" value="TRNA-SPLICING ENDONUCLEASE SUBUNIT SEN2"/>
    <property type="match status" value="1"/>
</dbReference>
<dbReference type="Gene3D" id="3.40.1350.10">
    <property type="match status" value="1"/>
</dbReference>
<comment type="catalytic activity">
    <reaction evidence="6">
        <text>pretRNA = a 3'-half-tRNA molecule with a 5'-OH end + a 5'-half-tRNA molecule with a 2',3'-cyclic phosphate end + an intron with a 2',3'-cyclic phosphate and a 5'-hydroxyl terminus.</text>
        <dbReference type="EC" id="4.6.1.16"/>
    </reaction>
</comment>
<feature type="domain" description="tRNA intron endonuclease catalytic" evidence="8">
    <location>
        <begin position="355"/>
        <end position="446"/>
    </location>
</feature>
<accession>A0ABR3PRW3</accession>
<evidence type="ECO:0000256" key="6">
    <source>
        <dbReference type="ARBA" id="ARBA00034031"/>
    </source>
</evidence>
<dbReference type="InterPro" id="IPR006677">
    <property type="entry name" value="tRNA_intron_Endonuc_cat-like"/>
</dbReference>
<dbReference type="InterPro" id="IPR016589">
    <property type="entry name" value="tRNA_splic_SEN2"/>
</dbReference>
<feature type="region of interest" description="Disordered" evidence="7">
    <location>
        <begin position="230"/>
        <end position="285"/>
    </location>
</feature>
<evidence type="ECO:0000256" key="3">
    <source>
        <dbReference type="ARBA" id="ARBA00022694"/>
    </source>
</evidence>
<reference evidence="9 10" key="1">
    <citation type="submission" date="2023-08" db="EMBL/GenBank/DDBJ databases">
        <title>Annotated Genome Sequence of Vanrija albida AlHP1.</title>
        <authorList>
            <person name="Herzog R."/>
        </authorList>
    </citation>
    <scope>NUCLEOTIDE SEQUENCE [LARGE SCALE GENOMIC DNA]</scope>
    <source>
        <strain evidence="9 10">AlHP1</strain>
    </source>
</reference>
<evidence type="ECO:0000256" key="7">
    <source>
        <dbReference type="SAM" id="MobiDB-lite"/>
    </source>
</evidence>